<dbReference type="PROSITE" id="PS51708">
    <property type="entry name" value="CHAD"/>
    <property type="match status" value="1"/>
</dbReference>
<dbReference type="Pfam" id="PF05235">
    <property type="entry name" value="CHAD"/>
    <property type="match status" value="1"/>
</dbReference>
<dbReference type="InterPro" id="IPR023577">
    <property type="entry name" value="CYTH_domain"/>
</dbReference>
<name>A0A0K6HXI7_9BURK</name>
<protein>
    <submittedName>
        <fullName evidence="3">Inorganic triphosphatase YgiF, contains CYTH and CHAD domains</fullName>
    </submittedName>
</protein>
<organism evidence="3 4">
    <name type="scientific">Thiomonas bhubaneswarensis</name>
    <dbReference type="NCBI Taxonomy" id="339866"/>
    <lineage>
        <taxon>Bacteria</taxon>
        <taxon>Pseudomonadati</taxon>
        <taxon>Pseudomonadota</taxon>
        <taxon>Betaproteobacteria</taxon>
        <taxon>Burkholderiales</taxon>
        <taxon>Thiomonas</taxon>
    </lineage>
</organism>
<evidence type="ECO:0000259" key="2">
    <source>
        <dbReference type="PROSITE" id="PS51708"/>
    </source>
</evidence>
<dbReference type="InterPro" id="IPR007899">
    <property type="entry name" value="CHAD_dom"/>
</dbReference>
<dbReference type="OrthoDB" id="3034217at2"/>
<dbReference type="SMART" id="SM01118">
    <property type="entry name" value="CYTH"/>
    <property type="match status" value="1"/>
</dbReference>
<dbReference type="PANTHER" id="PTHR39569:SF1">
    <property type="entry name" value="INORGANIC TRIPHOSPHATASE"/>
    <property type="match status" value="1"/>
</dbReference>
<dbReference type="STRING" id="339866.GCA_001418255_01018"/>
<gene>
    <name evidence="3" type="ORF">Ga0061069_103138</name>
</gene>
<dbReference type="PROSITE" id="PS51707">
    <property type="entry name" value="CYTH"/>
    <property type="match status" value="1"/>
</dbReference>
<dbReference type="Gene3D" id="2.40.320.10">
    <property type="entry name" value="Hypothetical Protein Pfu-838710-001"/>
    <property type="match status" value="1"/>
</dbReference>
<keyword evidence="4" id="KW-1185">Reference proteome</keyword>
<feature type="domain" description="CYTH" evidence="1">
    <location>
        <begin position="2"/>
        <end position="213"/>
    </location>
</feature>
<dbReference type="CDD" id="cd07756">
    <property type="entry name" value="CYTH-like_Pase_CHAD"/>
    <property type="match status" value="1"/>
</dbReference>
<dbReference type="InterPro" id="IPR039013">
    <property type="entry name" value="YgiF"/>
</dbReference>
<dbReference type="SMART" id="SM00880">
    <property type="entry name" value="CHAD"/>
    <property type="match status" value="1"/>
</dbReference>
<sequence>MSQERELKFRLDPTLHDAVRQHPVLLTLGEWPQVVFMQTWYFDTPEHTLRQAGLALRVRHLPDGRRILTLKSSPAQGLQLARGEWEFPIDADAPEADALQRLDHTPLAQLGEAQTLAAQLRAVLGTRVQRTVWQMTWQGTRLEVCLDHGEALGGTGADAPSLPLSELEIELVEGHWPHAFDLAWTLAQDLPLLLSPISKVQTAARAAGLFTLALPPLARELAPQPHGGQAVADVLQQATAVIAVGAEMLQAEPRAETIHQMRLQLRRLRVLLQLLQTTGPQTGRAACRWLRSEWRWAGQLLGHVRDVDVCLDHAAALPGAGEDHVSVLRQLEHRRDARLQPLLAYLRSPRFGRVLLAQARWADDWAGGRITQADESADRLVRRLLRFHRDDLHLHPQRWAELLAIWDGQSAAPLDAPWPALHTLRLKAKQLRYALEWFAPWIDATLDHQGRAWLKLTSALQSDLGEALDTLRLARWLIETAASSPQPSTALQDAGARQAFDQARSGLERALQAARNVD</sequence>
<dbReference type="Pfam" id="PF01928">
    <property type="entry name" value="CYTH"/>
    <property type="match status" value="1"/>
</dbReference>
<dbReference type="AlphaFoldDB" id="A0A0K6HXI7"/>
<dbReference type="GO" id="GO:0046872">
    <property type="term" value="F:metal ion binding"/>
    <property type="evidence" value="ECO:0007669"/>
    <property type="project" value="TreeGrafter"/>
</dbReference>
<dbReference type="InterPro" id="IPR033469">
    <property type="entry name" value="CYTH-like_dom_sf"/>
</dbReference>
<reference evidence="4" key="1">
    <citation type="submission" date="2015-08" db="EMBL/GenBank/DDBJ databases">
        <authorList>
            <person name="Varghese N."/>
        </authorList>
    </citation>
    <scope>NUCLEOTIDE SEQUENCE [LARGE SCALE GENOMIC DNA]</scope>
    <source>
        <strain evidence="4">DSM 18181</strain>
    </source>
</reference>
<feature type="domain" description="CHAD" evidence="2">
    <location>
        <begin position="224"/>
        <end position="516"/>
    </location>
</feature>
<dbReference type="Proteomes" id="UP000183649">
    <property type="component" value="Unassembled WGS sequence"/>
</dbReference>
<dbReference type="SUPFAM" id="SSF55154">
    <property type="entry name" value="CYTH-like phosphatases"/>
    <property type="match status" value="1"/>
</dbReference>
<proteinExistence type="predicted"/>
<evidence type="ECO:0000313" key="4">
    <source>
        <dbReference type="Proteomes" id="UP000183649"/>
    </source>
</evidence>
<accession>A0A0K6HXI7</accession>
<dbReference type="EMBL" id="CYHF01000003">
    <property type="protein sequence ID" value="CUA95533.1"/>
    <property type="molecule type" value="Genomic_DNA"/>
</dbReference>
<dbReference type="RefSeq" id="WP_055449950.1">
    <property type="nucleotide sequence ID" value="NZ_CYHF01000003.1"/>
</dbReference>
<dbReference type="PANTHER" id="PTHR39569">
    <property type="entry name" value="INORGANIC TRIPHOSPHATASE"/>
    <property type="match status" value="1"/>
</dbReference>
<evidence type="ECO:0000259" key="1">
    <source>
        <dbReference type="PROSITE" id="PS51707"/>
    </source>
</evidence>
<dbReference type="Gene3D" id="1.40.20.10">
    <property type="entry name" value="CHAD domain"/>
    <property type="match status" value="1"/>
</dbReference>
<dbReference type="GO" id="GO:0050355">
    <property type="term" value="F:inorganic triphosphate phosphatase activity"/>
    <property type="evidence" value="ECO:0007669"/>
    <property type="project" value="InterPro"/>
</dbReference>
<evidence type="ECO:0000313" key="3">
    <source>
        <dbReference type="EMBL" id="CUA95533.1"/>
    </source>
</evidence>
<dbReference type="InterPro" id="IPR038186">
    <property type="entry name" value="CHAD_dom_sf"/>
</dbReference>